<dbReference type="CDD" id="cd06325">
    <property type="entry name" value="PBP1_ABC_unchar_transporter"/>
    <property type="match status" value="1"/>
</dbReference>
<keyword evidence="1" id="KW-0812">Transmembrane</keyword>
<proteinExistence type="predicted"/>
<protein>
    <recommendedName>
        <fullName evidence="4">ABC transporter substrate-binding protein</fullName>
    </recommendedName>
</protein>
<dbReference type="InterPro" id="IPR007487">
    <property type="entry name" value="ABC_transpt-TYRBP-like"/>
</dbReference>
<evidence type="ECO:0008006" key="4">
    <source>
        <dbReference type="Google" id="ProtNLM"/>
    </source>
</evidence>
<comment type="caution">
    <text evidence="2">The sequence shown here is derived from an EMBL/GenBank/DDBJ whole genome shotgun (WGS) entry which is preliminary data.</text>
</comment>
<gene>
    <name evidence="2" type="ORF">A2Z00_02960</name>
</gene>
<sequence>MKKNIVVALIILVLLVGIGGYLFLKPKASIPPGKVFHVGVLSGLDFFLPTLDGFKQKMAELGYVEGKNITYDVQKAAPDVATYRKTVNKFITDNVDLIFVYPTEASIETKTTTKGTNIPVVFTNAFTEDTGLIESVRAPGANVTGVRWVGPDLALQRLEIMRELVPTMKQLWVPYLKDYPIVKSQIAALRPVVAKTGITMTEIPATTATELAASLNTHAKSGLPDAILGIAEPLMVTPDAFVATVKFASQHAIPFGGVYMTVGDNESLFGVTPQSIPQGEQAAVLADKILRGTPAGTIPVVSAEGYFQMSYRAAKKQGLTVPEGLLNRADEIIR</sequence>
<dbReference type="STRING" id="1798370.A2Z00_02960"/>
<dbReference type="Proteomes" id="UP000177268">
    <property type="component" value="Unassembled WGS sequence"/>
</dbReference>
<name>A0A1F5ZGB0_9BACT</name>
<reference evidence="2 3" key="1">
    <citation type="journal article" date="2016" name="Nat. Commun.">
        <title>Thousands of microbial genomes shed light on interconnected biogeochemical processes in an aquifer system.</title>
        <authorList>
            <person name="Anantharaman K."/>
            <person name="Brown C.T."/>
            <person name="Hug L.A."/>
            <person name="Sharon I."/>
            <person name="Castelle C.J."/>
            <person name="Probst A.J."/>
            <person name="Thomas B.C."/>
            <person name="Singh A."/>
            <person name="Wilkins M.J."/>
            <person name="Karaoz U."/>
            <person name="Brodie E.L."/>
            <person name="Williams K.H."/>
            <person name="Hubbard S.S."/>
            <person name="Banfield J.F."/>
        </authorList>
    </citation>
    <scope>NUCLEOTIDE SEQUENCE [LARGE SCALE GENOMIC DNA]</scope>
</reference>
<accession>A0A1F5ZGB0</accession>
<evidence type="ECO:0000256" key="1">
    <source>
        <dbReference type="SAM" id="Phobius"/>
    </source>
</evidence>
<keyword evidence="1" id="KW-0472">Membrane</keyword>
<feature type="transmembrane region" description="Helical" evidence="1">
    <location>
        <begin position="6"/>
        <end position="24"/>
    </location>
</feature>
<evidence type="ECO:0000313" key="3">
    <source>
        <dbReference type="Proteomes" id="UP000177268"/>
    </source>
</evidence>
<organism evidence="2 3">
    <name type="scientific">Candidatus Gottesmanbacteria bacterium RBG_13_45_10</name>
    <dbReference type="NCBI Taxonomy" id="1798370"/>
    <lineage>
        <taxon>Bacteria</taxon>
        <taxon>Candidatus Gottesmaniibacteriota</taxon>
    </lineage>
</organism>
<dbReference type="Pfam" id="PF04392">
    <property type="entry name" value="ABC_sub_bind"/>
    <property type="match status" value="1"/>
</dbReference>
<keyword evidence="1" id="KW-1133">Transmembrane helix</keyword>
<dbReference type="Gene3D" id="3.40.50.2300">
    <property type="match status" value="2"/>
</dbReference>
<dbReference type="EMBL" id="MFIZ01000027">
    <property type="protein sequence ID" value="OGG11480.1"/>
    <property type="molecule type" value="Genomic_DNA"/>
</dbReference>
<evidence type="ECO:0000313" key="2">
    <source>
        <dbReference type="EMBL" id="OGG11480.1"/>
    </source>
</evidence>
<dbReference type="AlphaFoldDB" id="A0A1F5ZGB0"/>
<dbReference type="PANTHER" id="PTHR35271:SF1">
    <property type="entry name" value="ABC TRANSPORTER, SUBSTRATE-BINDING LIPOPROTEIN"/>
    <property type="match status" value="1"/>
</dbReference>
<dbReference type="PANTHER" id="PTHR35271">
    <property type="entry name" value="ABC TRANSPORTER, SUBSTRATE-BINDING LIPOPROTEIN-RELATED"/>
    <property type="match status" value="1"/>
</dbReference>
<dbReference type="SUPFAM" id="SSF53822">
    <property type="entry name" value="Periplasmic binding protein-like I"/>
    <property type="match status" value="1"/>
</dbReference>
<dbReference type="InterPro" id="IPR028082">
    <property type="entry name" value="Peripla_BP_I"/>
</dbReference>